<dbReference type="Pfam" id="PF02660">
    <property type="entry name" value="G3P_acyltransf"/>
    <property type="match status" value="1"/>
</dbReference>
<accession>A0A645HTN5</accession>
<keyword evidence="4 10" id="KW-0812">Transmembrane</keyword>
<evidence type="ECO:0000256" key="5">
    <source>
        <dbReference type="ARBA" id="ARBA00022989"/>
    </source>
</evidence>
<organism evidence="11">
    <name type="scientific">bioreactor metagenome</name>
    <dbReference type="NCBI Taxonomy" id="1076179"/>
    <lineage>
        <taxon>unclassified sequences</taxon>
        <taxon>metagenomes</taxon>
        <taxon>ecological metagenomes</taxon>
    </lineage>
</organism>
<sequence length="96" mass="10630">MVGMMFGTFPFPALIVFIIALTILLSGYVSVTSLALAVMIPISLHICGYPSEAVWVTIALAVLAFLQHRQNIKRLINGTESRFDIIGKLKPKKKER</sequence>
<keyword evidence="5 10" id="KW-1133">Transmembrane helix</keyword>
<dbReference type="GO" id="GO:0004366">
    <property type="term" value="F:glycerol-3-phosphate O-acyltransferase activity"/>
    <property type="evidence" value="ECO:0007669"/>
    <property type="project" value="UniProtKB-EC"/>
</dbReference>
<dbReference type="EMBL" id="VSSQ01100123">
    <property type="protein sequence ID" value="MPN42408.1"/>
    <property type="molecule type" value="Genomic_DNA"/>
</dbReference>
<name>A0A645HTN5_9ZZZZ</name>
<evidence type="ECO:0000256" key="1">
    <source>
        <dbReference type="ARBA" id="ARBA00022475"/>
    </source>
</evidence>
<evidence type="ECO:0000256" key="8">
    <source>
        <dbReference type="ARBA" id="ARBA00023209"/>
    </source>
</evidence>
<dbReference type="GO" id="GO:0005886">
    <property type="term" value="C:plasma membrane"/>
    <property type="evidence" value="ECO:0007669"/>
    <property type="project" value="InterPro"/>
</dbReference>
<evidence type="ECO:0000256" key="2">
    <source>
        <dbReference type="ARBA" id="ARBA00022516"/>
    </source>
</evidence>
<keyword evidence="11" id="KW-0012">Acyltransferase</keyword>
<evidence type="ECO:0000256" key="10">
    <source>
        <dbReference type="SAM" id="Phobius"/>
    </source>
</evidence>
<keyword evidence="9" id="KW-1208">Phospholipid metabolism</keyword>
<evidence type="ECO:0000256" key="3">
    <source>
        <dbReference type="ARBA" id="ARBA00022679"/>
    </source>
</evidence>
<keyword evidence="3 11" id="KW-0808">Transferase</keyword>
<reference evidence="11" key="1">
    <citation type="submission" date="2019-08" db="EMBL/GenBank/DDBJ databases">
        <authorList>
            <person name="Kucharzyk K."/>
            <person name="Murdoch R.W."/>
            <person name="Higgins S."/>
            <person name="Loffler F."/>
        </authorList>
    </citation>
    <scope>NUCLEOTIDE SEQUENCE</scope>
</reference>
<proteinExistence type="predicted"/>
<dbReference type="InterPro" id="IPR003811">
    <property type="entry name" value="G3P_acylTferase_PlsY"/>
</dbReference>
<comment type="caution">
    <text evidence="11">The sequence shown here is derived from an EMBL/GenBank/DDBJ whole genome shotgun (WGS) entry which is preliminary data.</text>
</comment>
<dbReference type="AlphaFoldDB" id="A0A645HTN5"/>
<keyword evidence="2" id="KW-0444">Lipid biosynthesis</keyword>
<evidence type="ECO:0000256" key="6">
    <source>
        <dbReference type="ARBA" id="ARBA00023098"/>
    </source>
</evidence>
<evidence type="ECO:0000256" key="4">
    <source>
        <dbReference type="ARBA" id="ARBA00022692"/>
    </source>
</evidence>
<keyword evidence="7 10" id="KW-0472">Membrane</keyword>
<protein>
    <submittedName>
        <fullName evidence="11">Glycerol-3-phosphate acyltransferase</fullName>
        <ecNumber evidence="11">2.3.1.15</ecNumber>
    </submittedName>
</protein>
<keyword evidence="6" id="KW-0443">Lipid metabolism</keyword>
<evidence type="ECO:0000256" key="7">
    <source>
        <dbReference type="ARBA" id="ARBA00023136"/>
    </source>
</evidence>
<evidence type="ECO:0000313" key="11">
    <source>
        <dbReference type="EMBL" id="MPN42408.1"/>
    </source>
</evidence>
<dbReference type="GO" id="GO:0008654">
    <property type="term" value="P:phospholipid biosynthetic process"/>
    <property type="evidence" value="ECO:0007669"/>
    <property type="project" value="UniProtKB-KW"/>
</dbReference>
<keyword evidence="1" id="KW-1003">Cell membrane</keyword>
<dbReference type="EC" id="2.3.1.15" evidence="11"/>
<keyword evidence="8" id="KW-0594">Phospholipid biosynthesis</keyword>
<feature type="transmembrane region" description="Helical" evidence="10">
    <location>
        <begin position="47"/>
        <end position="66"/>
    </location>
</feature>
<dbReference type="GO" id="GO:0043772">
    <property type="term" value="F:acyl-phosphate glycerol-3-phosphate acyltransferase activity"/>
    <property type="evidence" value="ECO:0007669"/>
    <property type="project" value="InterPro"/>
</dbReference>
<evidence type="ECO:0000256" key="9">
    <source>
        <dbReference type="ARBA" id="ARBA00023264"/>
    </source>
</evidence>
<gene>
    <name evidence="11" type="primary">plsY_43</name>
    <name evidence="11" type="ORF">SDC9_189965</name>
</gene>